<protein>
    <recommendedName>
        <fullName evidence="6">Secreted protein</fullName>
    </recommendedName>
</protein>
<reference evidence="4" key="1">
    <citation type="submission" date="2021-06" db="EMBL/GenBank/DDBJ databases">
        <title>Comparative genomics, transcriptomics and evolutionary studies reveal genomic signatures of adaptation to plant cell wall in hemibiotrophic fungi.</title>
        <authorList>
            <consortium name="DOE Joint Genome Institute"/>
            <person name="Baroncelli R."/>
            <person name="Diaz J.F."/>
            <person name="Benocci T."/>
            <person name="Peng M."/>
            <person name="Battaglia E."/>
            <person name="Haridas S."/>
            <person name="Andreopoulos W."/>
            <person name="Labutti K."/>
            <person name="Pangilinan J."/>
            <person name="Floch G.L."/>
            <person name="Makela M.R."/>
            <person name="Henrissat B."/>
            <person name="Grigoriev I.V."/>
            <person name="Crouch J.A."/>
            <person name="De Vries R.P."/>
            <person name="Sukno S.A."/>
            <person name="Thon M.R."/>
        </authorList>
    </citation>
    <scope>NUCLEOTIDE SEQUENCE</scope>
    <source>
        <strain evidence="4">CBS 125086</strain>
    </source>
</reference>
<evidence type="ECO:0000256" key="3">
    <source>
        <dbReference type="SAM" id="SignalP"/>
    </source>
</evidence>
<feature type="chain" id="PRO_5041972593" description="Secreted protein" evidence="3">
    <location>
        <begin position="22"/>
        <end position="189"/>
    </location>
</feature>
<dbReference type="AlphaFoldDB" id="A0AAD8Q6W9"/>
<dbReference type="EMBL" id="JAHLJV010000012">
    <property type="protein sequence ID" value="KAK1596411.1"/>
    <property type="molecule type" value="Genomic_DNA"/>
</dbReference>
<feature type="region of interest" description="Disordered" evidence="1">
    <location>
        <begin position="169"/>
        <end position="189"/>
    </location>
</feature>
<name>A0AAD8Q6W9_9PEZI</name>
<comment type="caution">
    <text evidence="4">The sequence shown here is derived from an EMBL/GenBank/DDBJ whole genome shotgun (WGS) entry which is preliminary data.</text>
</comment>
<keyword evidence="2" id="KW-0472">Membrane</keyword>
<organism evidence="4 5">
    <name type="scientific">Colletotrichum navitas</name>
    <dbReference type="NCBI Taxonomy" id="681940"/>
    <lineage>
        <taxon>Eukaryota</taxon>
        <taxon>Fungi</taxon>
        <taxon>Dikarya</taxon>
        <taxon>Ascomycota</taxon>
        <taxon>Pezizomycotina</taxon>
        <taxon>Sordariomycetes</taxon>
        <taxon>Hypocreomycetidae</taxon>
        <taxon>Glomerellales</taxon>
        <taxon>Glomerellaceae</taxon>
        <taxon>Colletotrichum</taxon>
        <taxon>Colletotrichum graminicola species complex</taxon>
    </lineage>
</organism>
<proteinExistence type="predicted"/>
<accession>A0AAD8Q6W9</accession>
<keyword evidence="2" id="KW-1133">Transmembrane helix</keyword>
<evidence type="ECO:0008006" key="6">
    <source>
        <dbReference type="Google" id="ProtNLM"/>
    </source>
</evidence>
<evidence type="ECO:0000256" key="1">
    <source>
        <dbReference type="SAM" id="MobiDB-lite"/>
    </source>
</evidence>
<dbReference type="RefSeq" id="XP_060417297.1">
    <property type="nucleotide sequence ID" value="XM_060562381.1"/>
</dbReference>
<feature type="signal peptide" evidence="3">
    <location>
        <begin position="1"/>
        <end position="21"/>
    </location>
</feature>
<gene>
    <name evidence="4" type="ORF">LY79DRAFT_64272</name>
</gene>
<sequence>MVRSTIPTFFLSSLCLRVVCGRWEGTQVPQHFHLPICTGCIPYGYVNHQPFFFFFFPSSLMFYLVACVTYYAVPSVCTMHIPVVCPALLASSTSRSIASSRIVIIAAIAITVGHRRHQVSNWDDAVVSVDIWPNAWAPFPRTLVAPVRKLSCAITPSSNAHEAKKALIPIQGREKKKKKRKKKKSLSSC</sequence>
<dbReference type="Proteomes" id="UP001230504">
    <property type="component" value="Unassembled WGS sequence"/>
</dbReference>
<feature type="transmembrane region" description="Helical" evidence="2">
    <location>
        <begin position="51"/>
        <end position="73"/>
    </location>
</feature>
<keyword evidence="2" id="KW-0812">Transmembrane</keyword>
<evidence type="ECO:0000313" key="5">
    <source>
        <dbReference type="Proteomes" id="UP001230504"/>
    </source>
</evidence>
<evidence type="ECO:0000256" key="2">
    <source>
        <dbReference type="SAM" id="Phobius"/>
    </source>
</evidence>
<keyword evidence="3" id="KW-0732">Signal</keyword>
<keyword evidence="5" id="KW-1185">Reference proteome</keyword>
<dbReference type="GeneID" id="85446621"/>
<evidence type="ECO:0000313" key="4">
    <source>
        <dbReference type="EMBL" id="KAK1596411.1"/>
    </source>
</evidence>
<feature type="compositionally biased region" description="Basic residues" evidence="1">
    <location>
        <begin position="174"/>
        <end position="189"/>
    </location>
</feature>